<evidence type="ECO:0000256" key="4">
    <source>
        <dbReference type="RuleBase" id="RU000383"/>
    </source>
</evidence>
<sequence length="629" mass="70012">MATGTTVVGGFRGVAKRAAFGDMTNMPKTIGRDEGKMVKLQAVAGVSTATFVNKENAPYNVNGKDSFTRPAQRSSNGHSNKPKVLVAPDAGKKAATGAAQEVNTAASTAVGANGSRPIAVARPRTANASDGEVILSSFRGSFDVAPLQPRHHKSQPQLKLQNQPMLRRTQSKQLERIDLTSDKPARASGSDLIGMSSRIVEEQVCADLAYSAAEHQPIGQVNHAAVDGYVELPPSKLSHISEEPQHIPVPSRETHTQALSEVEEYWDEEEDDDYDDQDQAYTTAHSFRSQNLTTGGVTTVLAPRVSAKVQRELEEAKLEVQQTRSLDDIEEEMWDVSMVAEYGEEIFEYMRELEIKMLPNPHYMEMQTEIQWSMRSVLMDWLVQVHNRFSLLPETLFLTVNYIDRFLSCKIVSIGKLQLVGATAILVASKYEEINCPSLDEIVYMVDGGYTTEEILKAERFMLSMLSFELGWPGPMSFLRRVSKADDYDLDTRTLAKYFLELTIMDERFVASPPSFLAAGAHCLSRLVLKKGDWTKAHVHYSGYTWTQLKPLVTMMIECCEQPALHHGAVFEKYQEKRFKEAATVVQHALDAGFTLPHHAAPIRAMRGQTEELADPLQYSSNFLVSTES</sequence>
<dbReference type="KEGG" id="pchm:VFPPC_09871"/>
<dbReference type="InterPro" id="IPR004367">
    <property type="entry name" value="Cyclin_C-dom"/>
</dbReference>
<dbReference type="SUPFAM" id="SSF47954">
    <property type="entry name" value="Cyclin-like"/>
    <property type="match status" value="2"/>
</dbReference>
<dbReference type="InterPro" id="IPR036915">
    <property type="entry name" value="Cyclin-like_sf"/>
</dbReference>
<evidence type="ECO:0000256" key="2">
    <source>
        <dbReference type="ARBA" id="ARBA00023127"/>
    </source>
</evidence>
<dbReference type="STRING" id="1380566.A0A179FD64"/>
<accession>A0A179FD64</accession>
<organism evidence="8 9">
    <name type="scientific">Pochonia chlamydosporia 170</name>
    <dbReference type="NCBI Taxonomy" id="1380566"/>
    <lineage>
        <taxon>Eukaryota</taxon>
        <taxon>Fungi</taxon>
        <taxon>Dikarya</taxon>
        <taxon>Ascomycota</taxon>
        <taxon>Pezizomycotina</taxon>
        <taxon>Sordariomycetes</taxon>
        <taxon>Hypocreomycetidae</taxon>
        <taxon>Hypocreales</taxon>
        <taxon>Clavicipitaceae</taxon>
        <taxon>Pochonia</taxon>
    </lineage>
</organism>
<reference evidence="8 9" key="1">
    <citation type="journal article" date="2016" name="PLoS Pathog.">
        <title>Biosynthesis of antibiotic leucinostatins in bio-control fungus Purpureocillium lilacinum and their inhibition on phytophthora revealed by genome mining.</title>
        <authorList>
            <person name="Wang G."/>
            <person name="Liu Z."/>
            <person name="Lin R."/>
            <person name="Li E."/>
            <person name="Mao Z."/>
            <person name="Ling J."/>
            <person name="Yang Y."/>
            <person name="Yin W.B."/>
            <person name="Xie B."/>
        </authorList>
    </citation>
    <scope>NUCLEOTIDE SEQUENCE [LARGE SCALE GENOMIC DNA]</scope>
    <source>
        <strain evidence="8">170</strain>
    </source>
</reference>
<dbReference type="RefSeq" id="XP_018141012.1">
    <property type="nucleotide sequence ID" value="XM_018288337.1"/>
</dbReference>
<dbReference type="OrthoDB" id="5590282at2759"/>
<dbReference type="SMART" id="SM00385">
    <property type="entry name" value="CYCLIN"/>
    <property type="match status" value="2"/>
</dbReference>
<comment type="similarity">
    <text evidence="4">Belongs to the cyclin family.</text>
</comment>
<gene>
    <name evidence="8" type="ORF">VFPPC_09871</name>
</gene>
<feature type="compositionally biased region" description="Polar residues" evidence="5">
    <location>
        <begin position="63"/>
        <end position="79"/>
    </location>
</feature>
<evidence type="ECO:0000313" key="8">
    <source>
        <dbReference type="EMBL" id="OAQ63432.1"/>
    </source>
</evidence>
<evidence type="ECO:0000256" key="5">
    <source>
        <dbReference type="SAM" id="MobiDB-lite"/>
    </source>
</evidence>
<dbReference type="Pfam" id="PF02984">
    <property type="entry name" value="Cyclin_C"/>
    <property type="match status" value="1"/>
</dbReference>
<feature type="region of interest" description="Disordered" evidence="5">
    <location>
        <begin position="62"/>
        <end position="84"/>
    </location>
</feature>
<dbReference type="InterPro" id="IPR048258">
    <property type="entry name" value="Cyclins_cyclin-box"/>
</dbReference>
<feature type="domain" description="Cyclin-like" evidence="6">
    <location>
        <begin position="380"/>
        <end position="464"/>
    </location>
</feature>
<proteinExistence type="inferred from homology"/>
<dbReference type="Proteomes" id="UP000078397">
    <property type="component" value="Unassembled WGS sequence"/>
</dbReference>
<dbReference type="Gene3D" id="1.10.472.10">
    <property type="entry name" value="Cyclin-like"/>
    <property type="match status" value="2"/>
</dbReference>
<evidence type="ECO:0000259" key="7">
    <source>
        <dbReference type="SMART" id="SM01332"/>
    </source>
</evidence>
<name>A0A179FD64_METCM</name>
<evidence type="ECO:0000256" key="3">
    <source>
        <dbReference type="ARBA" id="ARBA00023306"/>
    </source>
</evidence>
<evidence type="ECO:0000313" key="9">
    <source>
        <dbReference type="Proteomes" id="UP000078397"/>
    </source>
</evidence>
<dbReference type="PROSITE" id="PS00292">
    <property type="entry name" value="CYCLINS"/>
    <property type="match status" value="1"/>
</dbReference>
<dbReference type="CDD" id="cd20568">
    <property type="entry name" value="CYCLIN_CLBs_yeast_rpt1"/>
    <property type="match status" value="1"/>
</dbReference>
<keyword evidence="2 4" id="KW-0195">Cyclin</keyword>
<protein>
    <submittedName>
        <fullName evidence="8">G2/mitotic-specific cyclin cdc13</fullName>
    </submittedName>
</protein>
<keyword evidence="3" id="KW-0131">Cell cycle</keyword>
<keyword evidence="9" id="KW-1185">Reference proteome</keyword>
<dbReference type="PANTHER" id="PTHR10177">
    <property type="entry name" value="CYCLINS"/>
    <property type="match status" value="1"/>
</dbReference>
<evidence type="ECO:0000259" key="6">
    <source>
        <dbReference type="SMART" id="SM00385"/>
    </source>
</evidence>
<dbReference type="CDD" id="cd20512">
    <property type="entry name" value="CYCLIN_CLBs_yeast_rpt2"/>
    <property type="match status" value="1"/>
</dbReference>
<evidence type="ECO:0000256" key="1">
    <source>
        <dbReference type="ARBA" id="ARBA00022618"/>
    </source>
</evidence>
<feature type="domain" description="Cyclin-like" evidence="6">
    <location>
        <begin position="477"/>
        <end position="558"/>
    </location>
</feature>
<dbReference type="Pfam" id="PF00134">
    <property type="entry name" value="Cyclin_N"/>
    <property type="match status" value="1"/>
</dbReference>
<keyword evidence="1" id="KW-0132">Cell division</keyword>
<dbReference type="FunFam" id="1.10.472.10:FF:000001">
    <property type="entry name" value="G2/mitotic-specific cyclin"/>
    <property type="match status" value="1"/>
</dbReference>
<dbReference type="AlphaFoldDB" id="A0A179FD64"/>
<dbReference type="InterPro" id="IPR006671">
    <property type="entry name" value="Cyclin_N"/>
</dbReference>
<dbReference type="InterPro" id="IPR013763">
    <property type="entry name" value="Cyclin-like_dom"/>
</dbReference>
<feature type="domain" description="Cyclin C-terminal" evidence="7">
    <location>
        <begin position="473"/>
        <end position="588"/>
    </location>
</feature>
<dbReference type="SMART" id="SM01332">
    <property type="entry name" value="Cyclin_C"/>
    <property type="match status" value="1"/>
</dbReference>
<dbReference type="GeneID" id="28852331"/>
<comment type="caution">
    <text evidence="8">The sequence shown here is derived from an EMBL/GenBank/DDBJ whole genome shotgun (WGS) entry which is preliminary data.</text>
</comment>
<dbReference type="InterPro" id="IPR039361">
    <property type="entry name" value="Cyclin"/>
</dbReference>
<dbReference type="EMBL" id="LSBJ02000006">
    <property type="protein sequence ID" value="OAQ63432.1"/>
    <property type="molecule type" value="Genomic_DNA"/>
</dbReference>
<dbReference type="GO" id="GO:0051301">
    <property type="term" value="P:cell division"/>
    <property type="evidence" value="ECO:0007669"/>
    <property type="project" value="UniProtKB-KW"/>
</dbReference>